<name>A0A0H5Q2C2_9ZZZZ</name>
<protein>
    <submittedName>
        <fullName evidence="1">Uncharacterized protein</fullName>
    </submittedName>
</protein>
<sequence length="215" mass="22121">MAKLPYSSKVYLIQGRIGGQQTWSFGLTADQSAVMDQDALMTLAAQALTPAASFWSTLKTLNDSICTFTGVTVRQYSAGDSHATGIGVANTSAVPGTGSSSLAPQTSLVLSTHDGYPGKHHSGRAFLPMTGGVLGGCQLPSSQVDGLLAAAVTLVTALSELPASNTAIGLIVPTSVGSPRRIANVSIDSRPDIIRARGDHLSGIYKKTTAIPPRA</sequence>
<organism evidence="1">
    <name type="scientific">uncultured prokaryote</name>
    <dbReference type="NCBI Taxonomy" id="198431"/>
    <lineage>
        <taxon>unclassified sequences</taxon>
        <taxon>environmental samples</taxon>
    </lineage>
</organism>
<accession>A0A0H5Q2C2</accession>
<dbReference type="AlphaFoldDB" id="A0A0H5Q2C2"/>
<evidence type="ECO:0000313" key="1">
    <source>
        <dbReference type="EMBL" id="CRY96171.1"/>
    </source>
</evidence>
<proteinExistence type="predicted"/>
<reference evidence="1" key="2">
    <citation type="submission" date="2015-07" db="EMBL/GenBank/DDBJ databases">
        <title>Plasmids, circular viruses and viroids from rat gut.</title>
        <authorList>
            <person name="Jorgensen T.J."/>
            <person name="Hansen M.A."/>
            <person name="Xu Z."/>
            <person name="Tabak M.A."/>
            <person name="Sorensen S.J."/>
            <person name="Hansen L.H."/>
        </authorList>
    </citation>
    <scope>NUCLEOTIDE SEQUENCE</scope>
    <source>
        <strain evidence="1">RGFK0961</strain>
    </source>
</reference>
<dbReference type="EMBL" id="LN853558">
    <property type="protein sequence ID" value="CRY96171.1"/>
    <property type="molecule type" value="Genomic_DNA"/>
</dbReference>
<reference evidence="1" key="1">
    <citation type="submission" date="2015-06" db="EMBL/GenBank/DDBJ databases">
        <authorList>
            <person name="Joergensen T."/>
        </authorList>
    </citation>
    <scope>NUCLEOTIDE SEQUENCE</scope>
    <source>
        <strain evidence="1">RGFK0961</strain>
    </source>
</reference>